<keyword evidence="1" id="KW-1133">Transmembrane helix</keyword>
<proteinExistence type="predicted"/>
<name>A0ABT9YIH5_9BACI</name>
<feature type="transmembrane region" description="Helical" evidence="1">
    <location>
        <begin position="71"/>
        <end position="91"/>
    </location>
</feature>
<dbReference type="RefSeq" id="WP_306982864.1">
    <property type="nucleotide sequence ID" value="NZ_JAUSUA010000003.1"/>
</dbReference>
<sequence>MKQITWRSYSILIVSILLISNILLLDLLAPYLNEFTGTLYYLFVPVSLVAMIMLLIISFRSKEENKIMPIIALNLTFISLVMIAFFFYFGVHFAS</sequence>
<keyword evidence="3" id="KW-1185">Reference proteome</keyword>
<gene>
    <name evidence="2" type="ORF">J2S05_002307</name>
</gene>
<evidence type="ECO:0000313" key="3">
    <source>
        <dbReference type="Proteomes" id="UP001225034"/>
    </source>
</evidence>
<keyword evidence="1" id="KW-0812">Transmembrane</keyword>
<comment type="caution">
    <text evidence="2">The sequence shown here is derived from an EMBL/GenBank/DDBJ whole genome shotgun (WGS) entry which is preliminary data.</text>
</comment>
<reference evidence="2 3" key="1">
    <citation type="submission" date="2023-07" db="EMBL/GenBank/DDBJ databases">
        <title>Genomic Encyclopedia of Type Strains, Phase IV (KMG-IV): sequencing the most valuable type-strain genomes for metagenomic binning, comparative biology and taxonomic classification.</title>
        <authorList>
            <person name="Goeker M."/>
        </authorList>
    </citation>
    <scope>NUCLEOTIDE SEQUENCE [LARGE SCALE GENOMIC DNA]</scope>
    <source>
        <strain evidence="2 3">DSM 19154</strain>
    </source>
</reference>
<feature type="transmembrane region" description="Helical" evidence="1">
    <location>
        <begin position="38"/>
        <end position="59"/>
    </location>
</feature>
<keyword evidence="1" id="KW-0472">Membrane</keyword>
<accession>A0ABT9YIH5</accession>
<dbReference type="EMBL" id="JAUSUA010000003">
    <property type="protein sequence ID" value="MDQ0207506.1"/>
    <property type="molecule type" value="Genomic_DNA"/>
</dbReference>
<protein>
    <submittedName>
        <fullName evidence="2">Phosphoglycerol transferase MdoB-like AlkP superfamily enzyme</fullName>
    </submittedName>
</protein>
<feature type="transmembrane region" description="Helical" evidence="1">
    <location>
        <begin position="12"/>
        <end position="32"/>
    </location>
</feature>
<dbReference type="Proteomes" id="UP001225034">
    <property type="component" value="Unassembled WGS sequence"/>
</dbReference>
<organism evidence="2 3">
    <name type="scientific">Alkalicoccobacillus murimartini</name>
    <dbReference type="NCBI Taxonomy" id="171685"/>
    <lineage>
        <taxon>Bacteria</taxon>
        <taxon>Bacillati</taxon>
        <taxon>Bacillota</taxon>
        <taxon>Bacilli</taxon>
        <taxon>Bacillales</taxon>
        <taxon>Bacillaceae</taxon>
        <taxon>Alkalicoccobacillus</taxon>
    </lineage>
</organism>
<evidence type="ECO:0000313" key="2">
    <source>
        <dbReference type="EMBL" id="MDQ0207506.1"/>
    </source>
</evidence>
<evidence type="ECO:0000256" key="1">
    <source>
        <dbReference type="SAM" id="Phobius"/>
    </source>
</evidence>